<dbReference type="AlphaFoldDB" id="A0ABD0K9F6"/>
<evidence type="ECO:0000256" key="1">
    <source>
        <dbReference type="SAM" id="MobiDB-lite"/>
    </source>
</evidence>
<organism evidence="2 3">
    <name type="scientific">Batillaria attramentaria</name>
    <dbReference type="NCBI Taxonomy" id="370345"/>
    <lineage>
        <taxon>Eukaryota</taxon>
        <taxon>Metazoa</taxon>
        <taxon>Spiralia</taxon>
        <taxon>Lophotrochozoa</taxon>
        <taxon>Mollusca</taxon>
        <taxon>Gastropoda</taxon>
        <taxon>Caenogastropoda</taxon>
        <taxon>Sorbeoconcha</taxon>
        <taxon>Cerithioidea</taxon>
        <taxon>Batillariidae</taxon>
        <taxon>Batillaria</taxon>
    </lineage>
</organism>
<reference evidence="2 3" key="1">
    <citation type="journal article" date="2023" name="Sci. Data">
        <title>Genome assembly of the Korean intertidal mud-creeper Batillaria attramentaria.</title>
        <authorList>
            <person name="Patra A.K."/>
            <person name="Ho P.T."/>
            <person name="Jun S."/>
            <person name="Lee S.J."/>
            <person name="Kim Y."/>
            <person name="Won Y.J."/>
        </authorList>
    </citation>
    <scope>NUCLEOTIDE SEQUENCE [LARGE SCALE GENOMIC DNA]</scope>
    <source>
        <strain evidence="2">Wonlab-2016</strain>
    </source>
</reference>
<protein>
    <submittedName>
        <fullName evidence="2">Uncharacterized protein</fullName>
    </submittedName>
</protein>
<name>A0ABD0K9F6_9CAEN</name>
<evidence type="ECO:0000313" key="2">
    <source>
        <dbReference type="EMBL" id="KAK7483698.1"/>
    </source>
</evidence>
<sequence length="131" mass="13802">MISPSLVLGGCVQQNACPLSLLTARACYHRFAGSRLNAGVGSVPLQSFFVILQLATHTTRISKTRFSPDCTCVCACAGVIGGTAPPRGHKGNQQKDEQGRKGKTTRASLPPPSSVPAVAERYVQISLFAFA</sequence>
<feature type="region of interest" description="Disordered" evidence="1">
    <location>
        <begin position="81"/>
        <end position="115"/>
    </location>
</feature>
<evidence type="ECO:0000313" key="3">
    <source>
        <dbReference type="Proteomes" id="UP001519460"/>
    </source>
</evidence>
<proteinExistence type="predicted"/>
<keyword evidence="3" id="KW-1185">Reference proteome</keyword>
<comment type="caution">
    <text evidence="2">The sequence shown here is derived from an EMBL/GenBank/DDBJ whole genome shotgun (WGS) entry which is preliminary data.</text>
</comment>
<gene>
    <name evidence="2" type="ORF">BaRGS_00025019</name>
</gene>
<accession>A0ABD0K9F6</accession>
<dbReference type="Proteomes" id="UP001519460">
    <property type="component" value="Unassembled WGS sequence"/>
</dbReference>
<dbReference type="EMBL" id="JACVVK020000222">
    <property type="protein sequence ID" value="KAK7483698.1"/>
    <property type="molecule type" value="Genomic_DNA"/>
</dbReference>